<organism evidence="3 4">
    <name type="scientific">Pelobates cultripes</name>
    <name type="common">Western spadefoot toad</name>
    <dbReference type="NCBI Taxonomy" id="61616"/>
    <lineage>
        <taxon>Eukaryota</taxon>
        <taxon>Metazoa</taxon>
        <taxon>Chordata</taxon>
        <taxon>Craniata</taxon>
        <taxon>Vertebrata</taxon>
        <taxon>Euteleostomi</taxon>
        <taxon>Amphibia</taxon>
        <taxon>Batrachia</taxon>
        <taxon>Anura</taxon>
        <taxon>Pelobatoidea</taxon>
        <taxon>Pelobatidae</taxon>
        <taxon>Pelobates</taxon>
    </lineage>
</organism>
<dbReference type="AlphaFoldDB" id="A0AAD1RRR5"/>
<keyword evidence="3" id="KW-0675">Receptor</keyword>
<dbReference type="PROSITE" id="PS50835">
    <property type="entry name" value="IG_LIKE"/>
    <property type="match status" value="1"/>
</dbReference>
<keyword evidence="1" id="KW-0732">Signal</keyword>
<feature type="domain" description="Ig-like" evidence="2">
    <location>
        <begin position="18"/>
        <end position="119"/>
    </location>
</feature>
<dbReference type="PANTHER" id="PTHR46608:SF3">
    <property type="entry name" value="T-CELL IMMUNOGLOBULIN AND MUCIN DOMAIN-CONTAINING PROTEIN 4"/>
    <property type="match status" value="1"/>
</dbReference>
<dbReference type="GO" id="GO:0043277">
    <property type="term" value="P:apoptotic cell clearance"/>
    <property type="evidence" value="ECO:0007669"/>
    <property type="project" value="TreeGrafter"/>
</dbReference>
<reference evidence="3" key="1">
    <citation type="submission" date="2022-03" db="EMBL/GenBank/DDBJ databases">
        <authorList>
            <person name="Alioto T."/>
            <person name="Alioto T."/>
            <person name="Gomez Garrido J."/>
        </authorList>
    </citation>
    <scope>NUCLEOTIDE SEQUENCE</scope>
</reference>
<dbReference type="InterPro" id="IPR003599">
    <property type="entry name" value="Ig_sub"/>
</dbReference>
<dbReference type="SUPFAM" id="SSF48726">
    <property type="entry name" value="Immunoglobulin"/>
    <property type="match status" value="1"/>
</dbReference>
<evidence type="ECO:0000313" key="3">
    <source>
        <dbReference type="EMBL" id="CAH2276326.1"/>
    </source>
</evidence>
<dbReference type="InterPro" id="IPR007110">
    <property type="entry name" value="Ig-like_dom"/>
</dbReference>
<gene>
    <name evidence="3" type="ORF">PECUL_23A046970</name>
</gene>
<accession>A0AAD1RRR5</accession>
<feature type="chain" id="PRO_5042027678" evidence="1">
    <location>
        <begin position="20"/>
        <end position="181"/>
    </location>
</feature>
<protein>
    <submittedName>
        <fullName evidence="3">Hepatitis A virus cellular receptor 1-like</fullName>
    </submittedName>
</protein>
<dbReference type="EMBL" id="OW240914">
    <property type="protein sequence ID" value="CAH2276326.1"/>
    <property type="molecule type" value="Genomic_DNA"/>
</dbReference>
<dbReference type="SMART" id="SM00409">
    <property type="entry name" value="IG"/>
    <property type="match status" value="1"/>
</dbReference>
<dbReference type="Gene3D" id="2.60.40.10">
    <property type="entry name" value="Immunoglobulins"/>
    <property type="match status" value="1"/>
</dbReference>
<name>A0AAD1RRR5_PELCU</name>
<proteinExistence type="predicted"/>
<evidence type="ECO:0000256" key="1">
    <source>
        <dbReference type="SAM" id="SignalP"/>
    </source>
</evidence>
<dbReference type="Pfam" id="PF07686">
    <property type="entry name" value="V-set"/>
    <property type="match status" value="1"/>
</dbReference>
<dbReference type="GO" id="GO:0060097">
    <property type="term" value="P:cytoskeletal rearrangement involved in phagocytosis, engulfment"/>
    <property type="evidence" value="ECO:0007669"/>
    <property type="project" value="TreeGrafter"/>
</dbReference>
<keyword evidence="4" id="KW-1185">Reference proteome</keyword>
<dbReference type="GO" id="GO:0001786">
    <property type="term" value="F:phosphatidylserine binding"/>
    <property type="evidence" value="ECO:0007669"/>
    <property type="project" value="TreeGrafter"/>
</dbReference>
<evidence type="ECO:0000259" key="2">
    <source>
        <dbReference type="PROSITE" id="PS50835"/>
    </source>
</evidence>
<dbReference type="Proteomes" id="UP001295444">
    <property type="component" value="Chromosome 03"/>
</dbReference>
<feature type="signal peptide" evidence="1">
    <location>
        <begin position="1"/>
        <end position="19"/>
    </location>
</feature>
<evidence type="ECO:0000313" key="4">
    <source>
        <dbReference type="Proteomes" id="UP001295444"/>
    </source>
</evidence>
<sequence length="181" mass="20441">MHPPCLWISIFTLSFLVPSQETHMTASLGDIVNIPCSYNGTKESTFICWIQDCTSELNCNNMIILSNGQKVIFSQSDRYQLLGTIEQGDMSLTINGLISNDAGTFCCRVQSNKSFRDLQKTHLDIKGKPEYDYDVTDRIPERNQIYNNQFLKMSQVNGSPQKAGTFNSICTVIVPLLMRLQ</sequence>
<dbReference type="InterPro" id="IPR013106">
    <property type="entry name" value="Ig_V-set"/>
</dbReference>
<dbReference type="PANTHER" id="PTHR46608">
    <property type="entry name" value="T-CELL IMMUNOGLOBULIN AND MUCIN DOMAIN-CONTAINING PROTEIN 4"/>
    <property type="match status" value="1"/>
</dbReference>
<dbReference type="InterPro" id="IPR036179">
    <property type="entry name" value="Ig-like_dom_sf"/>
</dbReference>
<dbReference type="InterPro" id="IPR013783">
    <property type="entry name" value="Ig-like_fold"/>
</dbReference>